<dbReference type="RefSeq" id="WP_324695951.1">
    <property type="nucleotide sequence ID" value="NZ_JAYMYJ010000115.1"/>
</dbReference>
<evidence type="ECO:0000313" key="1">
    <source>
        <dbReference type="EMBL" id="MEB4591959.1"/>
    </source>
</evidence>
<sequence>MGFKKEPLHLEFVKLSHHGSIRNINKDFFDLIRSNQYIICNHSPVSKKLSNKETIAQIAFYGKTTKNNETKQVLITKKSPMHLNFDESDHEKFNFEIIYQADIWKY</sequence>
<name>A0ABU6CYT3_9GAMM</name>
<keyword evidence="2" id="KW-1185">Reference proteome</keyword>
<reference evidence="2" key="1">
    <citation type="submission" date="2023-07" db="EMBL/GenBank/DDBJ databases">
        <title>The carbon used by Thiothrix.</title>
        <authorList>
            <person name="Chen L."/>
        </authorList>
    </citation>
    <scope>NUCLEOTIDE SEQUENCE [LARGE SCALE GENOMIC DNA]</scope>
</reference>
<dbReference type="InterPro" id="IPR036866">
    <property type="entry name" value="RibonucZ/Hydroxyglut_hydro"/>
</dbReference>
<organism evidence="1 2">
    <name type="scientific">Candidatus Thiothrix phosphatis</name>
    <dbReference type="NCBI Taxonomy" id="3112415"/>
    <lineage>
        <taxon>Bacteria</taxon>
        <taxon>Pseudomonadati</taxon>
        <taxon>Pseudomonadota</taxon>
        <taxon>Gammaproteobacteria</taxon>
        <taxon>Thiotrichales</taxon>
        <taxon>Thiotrichaceae</taxon>
        <taxon>Thiothrix</taxon>
    </lineage>
</organism>
<comment type="caution">
    <text evidence="1">The sequence shown here is derived from an EMBL/GenBank/DDBJ whole genome shotgun (WGS) entry which is preliminary data.</text>
</comment>
<evidence type="ECO:0000313" key="2">
    <source>
        <dbReference type="Proteomes" id="UP001308005"/>
    </source>
</evidence>
<gene>
    <name evidence="1" type="ORF">VSS37_13280</name>
</gene>
<accession>A0ABU6CYT3</accession>
<reference evidence="1 2" key="2">
    <citation type="submission" date="2024-01" db="EMBL/GenBank/DDBJ databases">
        <authorList>
            <person name="Xie X."/>
        </authorList>
    </citation>
    <scope>NUCLEOTIDE SEQUENCE [LARGE SCALE GENOMIC DNA]</scope>
    <source>
        <strain evidence="1">SCUT-1</strain>
    </source>
</reference>
<dbReference type="Gene3D" id="3.60.15.10">
    <property type="entry name" value="Ribonuclease Z/Hydroxyacylglutathione hydrolase-like"/>
    <property type="match status" value="1"/>
</dbReference>
<protein>
    <submittedName>
        <fullName evidence="1">Uncharacterized protein</fullName>
    </submittedName>
</protein>
<dbReference type="EMBL" id="JAYMYJ010000115">
    <property type="protein sequence ID" value="MEB4591959.1"/>
    <property type="molecule type" value="Genomic_DNA"/>
</dbReference>
<dbReference type="Proteomes" id="UP001308005">
    <property type="component" value="Unassembled WGS sequence"/>
</dbReference>
<proteinExistence type="predicted"/>